<keyword evidence="6" id="KW-0479">Metal-binding</keyword>
<comment type="catalytic activity">
    <reaction evidence="1">
        <text>a 2'-deoxyribonucleoside 5'-phosphate + H2O = a 2'-deoxyribonucleoside + phosphate</text>
        <dbReference type="Rhea" id="RHEA:36167"/>
        <dbReference type="ChEBI" id="CHEBI:15377"/>
        <dbReference type="ChEBI" id="CHEBI:18274"/>
        <dbReference type="ChEBI" id="CHEBI:43474"/>
        <dbReference type="ChEBI" id="CHEBI:65317"/>
        <dbReference type="EC" id="3.1.3.89"/>
    </reaction>
</comment>
<dbReference type="Proteomes" id="UP000176787">
    <property type="component" value="Unassembled WGS sequence"/>
</dbReference>
<evidence type="ECO:0000313" key="10">
    <source>
        <dbReference type="Proteomes" id="UP000176787"/>
    </source>
</evidence>
<feature type="domain" description="HD/PDEase" evidence="8">
    <location>
        <begin position="30"/>
        <end position="142"/>
    </location>
</feature>
<dbReference type="GO" id="GO:0046872">
    <property type="term" value="F:metal ion binding"/>
    <property type="evidence" value="ECO:0007669"/>
    <property type="project" value="UniProtKB-KW"/>
</dbReference>
<evidence type="ECO:0000259" key="8">
    <source>
        <dbReference type="SMART" id="SM00471"/>
    </source>
</evidence>
<proteinExistence type="predicted"/>
<dbReference type="AlphaFoldDB" id="A0A1G2F0T0"/>
<comment type="cofactor">
    <cofactor evidence="2">
        <name>Mn(2+)</name>
        <dbReference type="ChEBI" id="CHEBI:29035"/>
    </cofactor>
</comment>
<evidence type="ECO:0000256" key="5">
    <source>
        <dbReference type="ARBA" id="ARBA00012964"/>
    </source>
</evidence>
<evidence type="ECO:0000256" key="2">
    <source>
        <dbReference type="ARBA" id="ARBA00001936"/>
    </source>
</evidence>
<gene>
    <name evidence="9" type="ORF">A3H02_03245</name>
</gene>
<organism evidence="9 10">
    <name type="scientific">Candidatus Niyogibacteria bacterium RIFCSPLOWO2_12_FULL_41_13</name>
    <dbReference type="NCBI Taxonomy" id="1801726"/>
    <lineage>
        <taxon>Bacteria</taxon>
        <taxon>Candidatus Niyogiibacteriota</taxon>
    </lineage>
</organism>
<sequence length="199" mass="23963">MTIKRDLEFLYEIGCLRFLQRTWKQFLNPDAQNISEHTFKVIWIALILAKYEKTASEDKIIKMALIHDLPESRTGDVHYVSRLYTERKEGEAIRDIFINTSFADEFVKIWREYEERKCPEAKIVKDADTLDVELELNEQEARGHKLKDIWFKKRGKIVFKKLFTKAARKFWQEIKRSNPHDWHLKGNNRFNSGDWREKK</sequence>
<dbReference type="PANTHER" id="PTHR11845">
    <property type="entry name" value="5'-DEOXYNUCLEOTIDASE HDDC2"/>
    <property type="match status" value="1"/>
</dbReference>
<reference evidence="9 10" key="1">
    <citation type="journal article" date="2016" name="Nat. Commun.">
        <title>Thousands of microbial genomes shed light on interconnected biogeochemical processes in an aquifer system.</title>
        <authorList>
            <person name="Anantharaman K."/>
            <person name="Brown C.T."/>
            <person name="Hug L.A."/>
            <person name="Sharon I."/>
            <person name="Castelle C.J."/>
            <person name="Probst A.J."/>
            <person name="Thomas B.C."/>
            <person name="Singh A."/>
            <person name="Wilkins M.J."/>
            <person name="Karaoz U."/>
            <person name="Brodie E.L."/>
            <person name="Williams K.H."/>
            <person name="Hubbard S.S."/>
            <person name="Banfield J.F."/>
        </authorList>
    </citation>
    <scope>NUCLEOTIDE SEQUENCE [LARGE SCALE GENOMIC DNA]</scope>
</reference>
<comment type="caution">
    <text evidence="9">The sequence shown here is derived from an EMBL/GenBank/DDBJ whole genome shotgun (WGS) entry which is preliminary data.</text>
</comment>
<comment type="cofactor">
    <cofactor evidence="3">
        <name>Co(2+)</name>
        <dbReference type="ChEBI" id="CHEBI:48828"/>
    </cofactor>
</comment>
<evidence type="ECO:0000256" key="1">
    <source>
        <dbReference type="ARBA" id="ARBA00001638"/>
    </source>
</evidence>
<dbReference type="SMART" id="SM00471">
    <property type="entry name" value="HDc"/>
    <property type="match status" value="1"/>
</dbReference>
<name>A0A1G2F0T0_9BACT</name>
<comment type="subunit">
    <text evidence="4">Homodimer.</text>
</comment>
<evidence type="ECO:0000313" key="9">
    <source>
        <dbReference type="EMBL" id="OGZ31372.1"/>
    </source>
</evidence>
<dbReference type="SUPFAM" id="SSF109604">
    <property type="entry name" value="HD-domain/PDEase-like"/>
    <property type="match status" value="1"/>
</dbReference>
<dbReference type="GO" id="GO:0002953">
    <property type="term" value="F:5'-deoxynucleotidase activity"/>
    <property type="evidence" value="ECO:0007669"/>
    <property type="project" value="UniProtKB-EC"/>
</dbReference>
<evidence type="ECO:0000256" key="7">
    <source>
        <dbReference type="ARBA" id="ARBA00022801"/>
    </source>
</evidence>
<evidence type="ECO:0000256" key="3">
    <source>
        <dbReference type="ARBA" id="ARBA00001941"/>
    </source>
</evidence>
<dbReference type="InterPro" id="IPR003607">
    <property type="entry name" value="HD/PDEase_dom"/>
</dbReference>
<dbReference type="EC" id="3.1.3.89" evidence="5"/>
<evidence type="ECO:0000256" key="6">
    <source>
        <dbReference type="ARBA" id="ARBA00022723"/>
    </source>
</evidence>
<dbReference type="InterPro" id="IPR039356">
    <property type="entry name" value="YfbR/HDDC2"/>
</dbReference>
<accession>A0A1G2F0T0</accession>
<evidence type="ECO:0000256" key="4">
    <source>
        <dbReference type="ARBA" id="ARBA00011738"/>
    </source>
</evidence>
<protein>
    <recommendedName>
        <fullName evidence="5">5'-deoxynucleotidase</fullName>
        <ecNumber evidence="5">3.1.3.89</ecNumber>
    </recommendedName>
</protein>
<dbReference type="Gene3D" id="1.10.3210.10">
    <property type="entry name" value="Hypothetical protein af1432"/>
    <property type="match status" value="1"/>
</dbReference>
<dbReference type="STRING" id="1801726.A3H02_03245"/>
<dbReference type="PANTHER" id="PTHR11845:SF13">
    <property type="entry name" value="5'-DEOXYNUCLEOTIDASE HDDC2"/>
    <property type="match status" value="1"/>
</dbReference>
<keyword evidence="7" id="KW-0378">Hydrolase</keyword>
<dbReference type="GO" id="GO:0005737">
    <property type="term" value="C:cytoplasm"/>
    <property type="evidence" value="ECO:0007669"/>
    <property type="project" value="TreeGrafter"/>
</dbReference>
<dbReference type="Pfam" id="PF13023">
    <property type="entry name" value="HD_3"/>
    <property type="match status" value="1"/>
</dbReference>
<dbReference type="EMBL" id="MHMS01000026">
    <property type="protein sequence ID" value="OGZ31372.1"/>
    <property type="molecule type" value="Genomic_DNA"/>
</dbReference>
<dbReference type="InterPro" id="IPR006674">
    <property type="entry name" value="HD_domain"/>
</dbReference>